<dbReference type="Pfam" id="PF16389">
    <property type="entry name" value="DUF4998"/>
    <property type="match status" value="1"/>
</dbReference>
<dbReference type="EMBL" id="CP042434">
    <property type="protein sequence ID" value="QEC73714.1"/>
    <property type="molecule type" value="Genomic_DNA"/>
</dbReference>
<evidence type="ECO:0000313" key="2">
    <source>
        <dbReference type="Proteomes" id="UP000321291"/>
    </source>
</evidence>
<accession>A0A5B8VQ10</accession>
<dbReference type="KEGG" id="agi:FSB73_20640"/>
<gene>
    <name evidence="1" type="ORF">FSB73_20640</name>
</gene>
<dbReference type="Proteomes" id="UP000321291">
    <property type="component" value="Chromosome"/>
</dbReference>
<name>A0A5B8VQ10_9BACT</name>
<proteinExistence type="predicted"/>
<reference evidence="1 2" key="1">
    <citation type="journal article" date="2017" name="Int. J. Syst. Evol. Microbiol.">
        <title>Arachidicoccus ginsenosidivorans sp. nov., with ginsenoside-converting activity isolated from ginseng cultivating soil.</title>
        <authorList>
            <person name="Siddiqi M.Z."/>
            <person name="Aslam Z."/>
            <person name="Im W.T."/>
        </authorList>
    </citation>
    <scope>NUCLEOTIDE SEQUENCE [LARGE SCALE GENOMIC DNA]</scope>
    <source>
        <strain evidence="1 2">Gsoil 809</strain>
    </source>
</reference>
<dbReference type="OrthoDB" id="740324at2"/>
<dbReference type="AlphaFoldDB" id="A0A5B8VQ10"/>
<organism evidence="1 2">
    <name type="scientific">Arachidicoccus ginsenosidivorans</name>
    <dbReference type="NCBI Taxonomy" id="496057"/>
    <lineage>
        <taxon>Bacteria</taxon>
        <taxon>Pseudomonadati</taxon>
        <taxon>Bacteroidota</taxon>
        <taxon>Chitinophagia</taxon>
        <taxon>Chitinophagales</taxon>
        <taxon>Chitinophagaceae</taxon>
        <taxon>Arachidicoccus</taxon>
    </lineage>
</organism>
<keyword evidence="2" id="KW-1185">Reference proteome</keyword>
<protein>
    <submittedName>
        <fullName evidence="1">Uncharacterized protein</fullName>
    </submittedName>
</protein>
<sequence>MVYPAKPDTILVYSGDYRVLLKSVLSSDPNIVKSHIYWDSRTDSVDVDVHRTGASDTTSLVISKLLEGAHTFELVNEDASGNRSVPVFAIGTVYGINTAPHSITGQLNPPFWIPVCRFI</sequence>
<evidence type="ECO:0000313" key="1">
    <source>
        <dbReference type="EMBL" id="QEC73714.1"/>
    </source>
</evidence>